<organism evidence="1 2">
    <name type="scientific">Desulfosporosinus acididurans</name>
    <dbReference type="NCBI Taxonomy" id="476652"/>
    <lineage>
        <taxon>Bacteria</taxon>
        <taxon>Bacillati</taxon>
        <taxon>Bacillota</taxon>
        <taxon>Clostridia</taxon>
        <taxon>Eubacteriales</taxon>
        <taxon>Desulfitobacteriaceae</taxon>
        <taxon>Desulfosporosinus</taxon>
    </lineage>
</organism>
<dbReference type="PATRIC" id="fig|476652.3.peg.4093"/>
<evidence type="ECO:0000313" key="2">
    <source>
        <dbReference type="Proteomes" id="UP000036356"/>
    </source>
</evidence>
<protein>
    <submittedName>
        <fullName evidence="1">Uncharacterized protein</fullName>
    </submittedName>
</protein>
<dbReference type="AlphaFoldDB" id="A0A0J1FL76"/>
<dbReference type="Proteomes" id="UP000036356">
    <property type="component" value="Unassembled WGS sequence"/>
</dbReference>
<gene>
    <name evidence="1" type="ORF">DEAC_c38680</name>
</gene>
<comment type="caution">
    <text evidence="1">The sequence shown here is derived from an EMBL/GenBank/DDBJ whole genome shotgun (WGS) entry which is preliminary data.</text>
</comment>
<dbReference type="EMBL" id="LDZY01000016">
    <property type="protein sequence ID" value="KLU64235.1"/>
    <property type="molecule type" value="Genomic_DNA"/>
</dbReference>
<keyword evidence="2" id="KW-1185">Reference proteome</keyword>
<dbReference type="RefSeq" id="WP_282433319.1">
    <property type="nucleotide sequence ID" value="NZ_LDZY01000016.1"/>
</dbReference>
<sequence>MNNRSTNVTKYNGSNHLNLIRNYNVPSVGYKLFRVTSKNTDTIH</sequence>
<evidence type="ECO:0000313" key="1">
    <source>
        <dbReference type="EMBL" id="KLU64235.1"/>
    </source>
</evidence>
<reference evidence="1 2" key="1">
    <citation type="submission" date="2015-06" db="EMBL/GenBank/DDBJ databases">
        <title>Draft genome of the moderately acidophilic sulfate reducer Candidatus Desulfosporosinus acididurans strain M1.</title>
        <authorList>
            <person name="Poehlein A."/>
            <person name="Petzsch P."/>
            <person name="Johnson B.D."/>
            <person name="Schloemann M."/>
            <person name="Daniel R."/>
            <person name="Muehling M."/>
        </authorList>
    </citation>
    <scope>NUCLEOTIDE SEQUENCE [LARGE SCALE GENOMIC DNA]</scope>
    <source>
        <strain evidence="1 2">M1</strain>
    </source>
</reference>
<proteinExistence type="predicted"/>
<name>A0A0J1FL76_9FIRM</name>
<accession>A0A0J1FL76</accession>